<evidence type="ECO:0000313" key="2">
    <source>
        <dbReference type="EMBL" id="RNF39259.1"/>
    </source>
</evidence>
<organism evidence="2 3">
    <name type="scientific">Planococcus salinus</name>
    <dbReference type="NCBI Taxonomy" id="1848460"/>
    <lineage>
        <taxon>Bacteria</taxon>
        <taxon>Bacillati</taxon>
        <taxon>Bacillota</taxon>
        <taxon>Bacilli</taxon>
        <taxon>Bacillales</taxon>
        <taxon>Caryophanaceae</taxon>
        <taxon>Planococcus</taxon>
    </lineage>
</organism>
<comment type="caution">
    <text evidence="2">The sequence shown here is derived from an EMBL/GenBank/DDBJ whole genome shotgun (WGS) entry which is preliminary data.</text>
</comment>
<reference evidence="2 3" key="1">
    <citation type="journal article" date="2018" name="Int. J. Syst. Evol. Microbiol.">
        <title>Planococcus salinus sp. nov., a moderately halophilic bacterium isolated from a saline-alkali soil.</title>
        <authorList>
            <person name="Gan L."/>
        </authorList>
    </citation>
    <scope>NUCLEOTIDE SEQUENCE [LARGE SCALE GENOMIC DNA]</scope>
    <source>
        <strain evidence="2 3">LCB217</strain>
    </source>
</reference>
<name>A0A3M8P6F1_9BACL</name>
<dbReference type="EMBL" id="RIAX01000007">
    <property type="protein sequence ID" value="RNF39259.1"/>
    <property type="molecule type" value="Genomic_DNA"/>
</dbReference>
<dbReference type="Pfam" id="PF13333">
    <property type="entry name" value="rve_2"/>
    <property type="match status" value="1"/>
</dbReference>
<gene>
    <name evidence="2" type="ORF">EEX84_10520</name>
</gene>
<keyword evidence="3" id="KW-1185">Reference proteome</keyword>
<dbReference type="OrthoDB" id="2455329at2"/>
<dbReference type="InterPro" id="IPR001584">
    <property type="entry name" value="Integrase_cat-core"/>
</dbReference>
<evidence type="ECO:0000313" key="3">
    <source>
        <dbReference type="Proteomes" id="UP000275473"/>
    </source>
</evidence>
<dbReference type="AlphaFoldDB" id="A0A3M8P6F1"/>
<protein>
    <recommendedName>
        <fullName evidence="1">Integrase catalytic domain-containing protein</fullName>
    </recommendedName>
</protein>
<feature type="domain" description="Integrase catalytic" evidence="1">
    <location>
        <begin position="4"/>
        <end position="40"/>
    </location>
</feature>
<evidence type="ECO:0000259" key="1">
    <source>
        <dbReference type="Pfam" id="PF13333"/>
    </source>
</evidence>
<proteinExistence type="predicted"/>
<dbReference type="Proteomes" id="UP000275473">
    <property type="component" value="Unassembled WGS sequence"/>
</dbReference>
<dbReference type="GO" id="GO:0015074">
    <property type="term" value="P:DNA integration"/>
    <property type="evidence" value="ECO:0007669"/>
    <property type="project" value="InterPro"/>
</dbReference>
<accession>A0A3M8P6F1</accession>
<sequence length="45" mass="5454">MLVKSVEHFLQELDVYIVYYNHIEMKTKLKDMSPVEYRTHVQQVA</sequence>